<evidence type="ECO:0000313" key="3">
    <source>
        <dbReference type="Proteomes" id="UP001562425"/>
    </source>
</evidence>
<accession>A0ABD1DKV3</accession>
<evidence type="ECO:0000256" key="1">
    <source>
        <dbReference type="SAM" id="MobiDB-lite"/>
    </source>
</evidence>
<keyword evidence="3" id="KW-1185">Reference proteome</keyword>
<comment type="caution">
    <text evidence="2">The sequence shown here is derived from an EMBL/GenBank/DDBJ whole genome shotgun (WGS) entry which is preliminary data.</text>
</comment>
<reference evidence="2 3" key="1">
    <citation type="submission" date="2024-05" db="EMBL/GenBank/DDBJ databases">
        <title>Culex pipiens pipiens assembly and annotation.</title>
        <authorList>
            <person name="Alout H."/>
            <person name="Durand T."/>
        </authorList>
    </citation>
    <scope>NUCLEOTIDE SEQUENCE [LARGE SCALE GENOMIC DNA]</scope>
    <source>
        <strain evidence="2">HA-2024</strain>
        <tissue evidence="2">Whole body</tissue>
    </source>
</reference>
<proteinExistence type="predicted"/>
<feature type="region of interest" description="Disordered" evidence="1">
    <location>
        <begin position="114"/>
        <end position="136"/>
    </location>
</feature>
<dbReference type="EMBL" id="JBEHCU010005336">
    <property type="protein sequence ID" value="KAL1400168.1"/>
    <property type="molecule type" value="Genomic_DNA"/>
</dbReference>
<protein>
    <submittedName>
        <fullName evidence="2">Uncharacterized protein</fullName>
    </submittedName>
</protein>
<dbReference type="Proteomes" id="UP001562425">
    <property type="component" value="Unassembled WGS sequence"/>
</dbReference>
<evidence type="ECO:0000313" key="2">
    <source>
        <dbReference type="EMBL" id="KAL1400168.1"/>
    </source>
</evidence>
<feature type="compositionally biased region" description="Basic residues" evidence="1">
    <location>
        <begin position="127"/>
        <end position="136"/>
    </location>
</feature>
<sequence length="136" mass="15020">MMKLTILEVGSGGKAKEELELGVGTGESSLEHISAAKRFVCPKLIATPFTRKEFYAPKHSELEQIPNRHAIETIQSLNSLNFVKEQLPGVSTSGICRSYLPLLPEIDPSMLTGTERAGAASRPVCRWSRRTPRQSR</sequence>
<name>A0ABD1DKV3_CULPP</name>
<organism evidence="2 3">
    <name type="scientific">Culex pipiens pipiens</name>
    <name type="common">Northern house mosquito</name>
    <dbReference type="NCBI Taxonomy" id="38569"/>
    <lineage>
        <taxon>Eukaryota</taxon>
        <taxon>Metazoa</taxon>
        <taxon>Ecdysozoa</taxon>
        <taxon>Arthropoda</taxon>
        <taxon>Hexapoda</taxon>
        <taxon>Insecta</taxon>
        <taxon>Pterygota</taxon>
        <taxon>Neoptera</taxon>
        <taxon>Endopterygota</taxon>
        <taxon>Diptera</taxon>
        <taxon>Nematocera</taxon>
        <taxon>Culicoidea</taxon>
        <taxon>Culicidae</taxon>
        <taxon>Culicinae</taxon>
        <taxon>Culicini</taxon>
        <taxon>Culex</taxon>
        <taxon>Culex</taxon>
    </lineage>
</organism>
<dbReference type="AlphaFoldDB" id="A0ABD1DKV3"/>
<gene>
    <name evidence="2" type="ORF">pipiens_007659</name>
</gene>